<protein>
    <recommendedName>
        <fullName evidence="2">Thiol-disulfide oxidoreductase DCC</fullName>
    </recommendedName>
</protein>
<proteinExistence type="predicted"/>
<dbReference type="GO" id="GO:0015035">
    <property type="term" value="F:protein-disulfide reductase activity"/>
    <property type="evidence" value="ECO:0007669"/>
    <property type="project" value="InterPro"/>
</dbReference>
<evidence type="ECO:0000313" key="1">
    <source>
        <dbReference type="EMBL" id="AIF05353.1"/>
    </source>
</evidence>
<dbReference type="PANTHER" id="PTHR33639:SF2">
    <property type="entry name" value="DUF393 DOMAIN-CONTAINING PROTEIN"/>
    <property type="match status" value="1"/>
</dbReference>
<dbReference type="EMBL" id="KF900737">
    <property type="protein sequence ID" value="AIF05353.1"/>
    <property type="molecule type" value="Genomic_DNA"/>
</dbReference>
<dbReference type="Pfam" id="PF04134">
    <property type="entry name" value="DCC1-like"/>
    <property type="match status" value="1"/>
</dbReference>
<accession>A0A075GU87</accession>
<name>A0A075GU87_9EURY</name>
<dbReference type="InterPro" id="IPR007263">
    <property type="entry name" value="DCC1-like"/>
</dbReference>
<dbReference type="InterPro" id="IPR052927">
    <property type="entry name" value="DCC_oxidoreductase"/>
</dbReference>
<organism evidence="1">
    <name type="scientific">uncultured marine group II/III euryarchaeote KM3_182_B06</name>
    <dbReference type="NCBI Taxonomy" id="1457946"/>
    <lineage>
        <taxon>Archaea</taxon>
        <taxon>Methanobacteriati</taxon>
        <taxon>Methanobacteriota</taxon>
        <taxon>environmental samples</taxon>
    </lineage>
</organism>
<reference evidence="1" key="1">
    <citation type="journal article" date="2014" name="Genome Biol. Evol.">
        <title>Pangenome evidence for extensive interdomain horizontal transfer affecting lineage core and shell genes in uncultured planktonic thaumarchaeota and euryarchaeota.</title>
        <authorList>
            <person name="Deschamps P."/>
            <person name="Zivanovic Y."/>
            <person name="Moreira D."/>
            <person name="Rodriguez-Valera F."/>
            <person name="Lopez-Garcia P."/>
        </authorList>
    </citation>
    <scope>NUCLEOTIDE SEQUENCE</scope>
</reference>
<evidence type="ECO:0008006" key="2">
    <source>
        <dbReference type="Google" id="ProtNLM"/>
    </source>
</evidence>
<dbReference type="AlphaFoldDB" id="A0A075GU87"/>
<sequence length="140" mass="15964">MDAEENHLNECECGACPSVVSVKPKQTIVLFDGFCEYCSKQAAFIRNKDKKQQMTLIAQDSEVGDSIFIDCPPRLQEIDTMYLISEHGKWYARSAAVVRILLRLGLFWKTLGVLLWCIPLPLRDLGYRAIAASRHRMNSR</sequence>
<dbReference type="PANTHER" id="PTHR33639">
    <property type="entry name" value="THIOL-DISULFIDE OXIDOREDUCTASE DCC"/>
    <property type="match status" value="1"/>
</dbReference>